<dbReference type="Proteomes" id="UP000249123">
    <property type="component" value="Unassembled WGS sequence"/>
</dbReference>
<dbReference type="InterPro" id="IPR010134">
    <property type="entry name" value="PHA_reg_PhaR"/>
</dbReference>
<dbReference type="Pfam" id="PF05233">
    <property type="entry name" value="PHB_acc"/>
    <property type="match status" value="1"/>
</dbReference>
<evidence type="ECO:0000313" key="4">
    <source>
        <dbReference type="Proteomes" id="UP000249123"/>
    </source>
</evidence>
<dbReference type="EMBL" id="AWFB01000022">
    <property type="protein sequence ID" value="RAN33319.1"/>
    <property type="molecule type" value="Genomic_DNA"/>
</dbReference>
<dbReference type="GO" id="GO:0006355">
    <property type="term" value="P:regulation of DNA-templated transcription"/>
    <property type="evidence" value="ECO:0007669"/>
    <property type="project" value="InterPro"/>
</dbReference>
<gene>
    <name evidence="3" type="ORF">HY3_13315</name>
</gene>
<name>A0A062TSK0_9PROT</name>
<comment type="caution">
    <text evidence="3">The sequence shown here is derived from an EMBL/GenBank/DDBJ whole genome shotgun (WGS) entry which is preliminary data.</text>
</comment>
<sequence length="192" mass="21848">MAKGNGSDDVIIIKKYANRRLYDTSTSSYVTLDHLSELVREGRNFEVRDAKSGEDLTRQVLTQIIFEHETKGEGALPLNFLRQLIGFYGGGAQTFLPSFLEMSMNSFADSQKEWRKAANPMHLFEQQAKRNMAMFEQAMKMFMPTLSASTHQQNEERASLNPMMEYQAEALANMQAQMAAIQKQLADLYSKD</sequence>
<dbReference type="RefSeq" id="WP_034826525.1">
    <property type="nucleotide sequence ID" value="NZ_AWFA01000022.1"/>
</dbReference>
<protein>
    <submittedName>
        <fullName evidence="3">Uncharacterized protein</fullName>
    </submittedName>
</protein>
<evidence type="ECO:0000313" key="3">
    <source>
        <dbReference type="EMBL" id="RAN33319.1"/>
    </source>
</evidence>
<dbReference type="NCBIfam" id="TIGR01848">
    <property type="entry name" value="PHA_reg_PhaR"/>
    <property type="match status" value="1"/>
</dbReference>
<reference evidence="3 4" key="1">
    <citation type="submission" date="2013-04" db="EMBL/GenBank/DDBJ databases">
        <title>Hyphomonas sp. T24B3 Genome Sequencing.</title>
        <authorList>
            <person name="Lai Q."/>
            <person name="Shao Z."/>
        </authorList>
    </citation>
    <scope>NUCLEOTIDE SEQUENCE [LARGE SCALE GENOMIC DNA]</scope>
    <source>
        <strain evidence="3 4">T24B3</strain>
    </source>
</reference>
<dbReference type="InterPro" id="IPR012909">
    <property type="entry name" value="PHA_DNA-bd_N"/>
</dbReference>
<accession>A0A062TSK0</accession>
<feature type="domain" description="PHB accumulation regulatory" evidence="1">
    <location>
        <begin position="76"/>
        <end position="115"/>
    </location>
</feature>
<dbReference type="InterPro" id="IPR007897">
    <property type="entry name" value="PHB_accumulat"/>
</dbReference>
<dbReference type="AlphaFoldDB" id="A0A062TSK0"/>
<dbReference type="STRING" id="1280941.HY2_13245"/>
<feature type="domain" description="PHA accumulation regulator DNA-binding N-terminal" evidence="2">
    <location>
        <begin position="12"/>
        <end position="72"/>
    </location>
</feature>
<dbReference type="Pfam" id="PF07879">
    <property type="entry name" value="PHB_acc_N"/>
    <property type="match status" value="1"/>
</dbReference>
<dbReference type="OrthoDB" id="9795345at2"/>
<evidence type="ECO:0000259" key="1">
    <source>
        <dbReference type="Pfam" id="PF05233"/>
    </source>
</evidence>
<proteinExistence type="predicted"/>
<evidence type="ECO:0000259" key="2">
    <source>
        <dbReference type="Pfam" id="PF07879"/>
    </source>
</evidence>
<dbReference type="eggNOG" id="COG5394">
    <property type="taxonomic scope" value="Bacteria"/>
</dbReference>
<organism evidence="3 4">
    <name type="scientific">Hyphomonas pacifica</name>
    <dbReference type="NCBI Taxonomy" id="1280941"/>
    <lineage>
        <taxon>Bacteria</taxon>
        <taxon>Pseudomonadati</taxon>
        <taxon>Pseudomonadota</taxon>
        <taxon>Alphaproteobacteria</taxon>
        <taxon>Hyphomonadales</taxon>
        <taxon>Hyphomonadaceae</taxon>
        <taxon>Hyphomonas</taxon>
    </lineage>
</organism>
<keyword evidence="4" id="KW-1185">Reference proteome</keyword>